<organism evidence="1 2">
    <name type="scientific">Paenibacillus cremeus</name>
    <dbReference type="NCBI Taxonomy" id="2163881"/>
    <lineage>
        <taxon>Bacteria</taxon>
        <taxon>Bacillati</taxon>
        <taxon>Bacillota</taxon>
        <taxon>Bacilli</taxon>
        <taxon>Bacillales</taxon>
        <taxon>Paenibacillaceae</taxon>
        <taxon>Paenibacillus</taxon>
    </lineage>
</organism>
<proteinExistence type="predicted"/>
<sequence>MELIQFYREQFAQSIDEFEPDWQEDLNYSLGFRWDRQMNQYHEVFRITNYLDRNPNLIYALVLPERFKERNIADLIREFQSKYEIALTYFKHGIILSVCTNTEKMTETVIGFLFRARSELVDLIEFSVIRTEN</sequence>
<evidence type="ECO:0000313" key="1">
    <source>
        <dbReference type="EMBL" id="TVY10049.1"/>
    </source>
</evidence>
<name>A0A559KD76_9BACL</name>
<protein>
    <submittedName>
        <fullName evidence="1">Uncharacterized protein</fullName>
    </submittedName>
</protein>
<accession>A0A559KD76</accession>
<dbReference type="AlphaFoldDB" id="A0A559KD76"/>
<gene>
    <name evidence="1" type="ORF">FPZ49_10000</name>
</gene>
<evidence type="ECO:0000313" key="2">
    <source>
        <dbReference type="Proteomes" id="UP000317036"/>
    </source>
</evidence>
<dbReference type="EMBL" id="VNJI01000010">
    <property type="protein sequence ID" value="TVY10049.1"/>
    <property type="molecule type" value="Genomic_DNA"/>
</dbReference>
<reference evidence="1 2" key="1">
    <citation type="submission" date="2019-07" db="EMBL/GenBank/DDBJ databases">
        <authorList>
            <person name="Kim J."/>
        </authorList>
    </citation>
    <scope>NUCLEOTIDE SEQUENCE [LARGE SCALE GENOMIC DNA]</scope>
    <source>
        <strain evidence="1 2">JC52</strain>
    </source>
</reference>
<keyword evidence="2" id="KW-1185">Reference proteome</keyword>
<dbReference type="RefSeq" id="WP_144846064.1">
    <property type="nucleotide sequence ID" value="NZ_VNJI01000010.1"/>
</dbReference>
<dbReference type="Proteomes" id="UP000317036">
    <property type="component" value="Unassembled WGS sequence"/>
</dbReference>
<comment type="caution">
    <text evidence="1">The sequence shown here is derived from an EMBL/GenBank/DDBJ whole genome shotgun (WGS) entry which is preliminary data.</text>
</comment>
<dbReference type="OrthoDB" id="2595536at2"/>